<dbReference type="RefSeq" id="WP_066714588.1">
    <property type="nucleotide sequence ID" value="NZ_JARFNM010000001.1"/>
</dbReference>
<keyword evidence="2" id="KW-1185">Reference proteome</keyword>
<evidence type="ECO:0000313" key="1">
    <source>
        <dbReference type="EMBL" id="KXB39733.1"/>
    </source>
</evidence>
<proteinExistence type="predicted"/>
<dbReference type="Gene3D" id="3.10.500.10">
    <property type="entry name" value="Staphopain proregion domain"/>
    <property type="match status" value="1"/>
</dbReference>
<gene>
    <name evidence="1" type="ORF">HMPREF1872_01101</name>
</gene>
<protein>
    <submittedName>
        <fullName evidence="1">Uncharacterized protein</fullName>
    </submittedName>
</protein>
<organism evidence="1 2">
    <name type="scientific">Amygdalobacter nucleatus</name>
    <dbReference type="NCBI Taxonomy" id="3029274"/>
    <lineage>
        <taxon>Bacteria</taxon>
        <taxon>Bacillati</taxon>
        <taxon>Bacillota</taxon>
        <taxon>Clostridia</taxon>
        <taxon>Eubacteriales</taxon>
        <taxon>Oscillospiraceae</taxon>
        <taxon>Amygdalobacter</taxon>
    </lineage>
</organism>
<accession>A0A133Y976</accession>
<dbReference type="Proteomes" id="UP000070080">
    <property type="component" value="Unassembled WGS sequence"/>
</dbReference>
<dbReference type="OrthoDB" id="3034734at2"/>
<comment type="caution">
    <text evidence="1">The sequence shown here is derived from an EMBL/GenBank/DDBJ whole genome shotgun (WGS) entry which is preliminary data.</text>
</comment>
<evidence type="ECO:0000313" key="2">
    <source>
        <dbReference type="Proteomes" id="UP000070080"/>
    </source>
</evidence>
<sequence>MRKFRIHLLAVMFFLLVFITKNLVFASDTLSLAVPKLQVARGSYDAEIIQYIQANWTSFLGRDELDTYAHSKIEIGEPYGIYSLDTNQMIDTQFPMYVDGKCIQVLTVFKDKTGKLTWSATISKEFLQLIDDLKLKVGKYRFETKDNPSGGAPYFALVPLDERTSDDGVSYSDISKPIITLNPLEVKKTGDDKSSDYPYKKILPMEPSETQTDKPWCVCKAHEDKSVVITPLFICLQIF</sequence>
<reference evidence="2" key="1">
    <citation type="submission" date="2016-01" db="EMBL/GenBank/DDBJ databases">
        <authorList>
            <person name="Mitreva M."/>
            <person name="Pepin K.H."/>
            <person name="Mihindukulasuriya K.A."/>
            <person name="Fulton R."/>
            <person name="Fronick C."/>
            <person name="O'Laughlin M."/>
            <person name="Miner T."/>
            <person name="Herter B."/>
            <person name="Rosa B.A."/>
            <person name="Cordes M."/>
            <person name="Tomlinson C."/>
            <person name="Wollam A."/>
            <person name="Palsikar V.B."/>
            <person name="Mardis E.R."/>
            <person name="Wilson R.K."/>
        </authorList>
    </citation>
    <scope>NUCLEOTIDE SEQUENCE [LARGE SCALE GENOMIC DNA]</scope>
    <source>
        <strain evidence="2">KA00274</strain>
    </source>
</reference>
<name>A0A133Y976_9FIRM</name>
<dbReference type="AlphaFoldDB" id="A0A133Y976"/>
<dbReference type="InterPro" id="IPR037155">
    <property type="entry name" value="Staphopain_pro_sf"/>
</dbReference>
<dbReference type="EMBL" id="LSCV01000037">
    <property type="protein sequence ID" value="KXB39733.1"/>
    <property type="molecule type" value="Genomic_DNA"/>
</dbReference>